<comment type="subcellular location">
    <subcellularLocation>
        <location evidence="1">Membrane</location>
        <topology evidence="1">Peripheral membrane protein</topology>
    </subcellularLocation>
</comment>
<feature type="compositionally biased region" description="Polar residues" evidence="9">
    <location>
        <begin position="60"/>
        <end position="73"/>
    </location>
</feature>
<dbReference type="GO" id="GO:0006897">
    <property type="term" value="P:endocytosis"/>
    <property type="evidence" value="ECO:0007669"/>
    <property type="project" value="UniProtKB-KW"/>
</dbReference>
<organism evidence="11 12">
    <name type="scientific">Laodelphax striatellus</name>
    <name type="common">Small brown planthopper</name>
    <name type="synonym">Delphax striatella</name>
    <dbReference type="NCBI Taxonomy" id="195883"/>
    <lineage>
        <taxon>Eukaryota</taxon>
        <taxon>Metazoa</taxon>
        <taxon>Ecdysozoa</taxon>
        <taxon>Arthropoda</taxon>
        <taxon>Hexapoda</taxon>
        <taxon>Insecta</taxon>
        <taxon>Pterygota</taxon>
        <taxon>Neoptera</taxon>
        <taxon>Paraneoptera</taxon>
        <taxon>Hemiptera</taxon>
        <taxon>Auchenorrhyncha</taxon>
        <taxon>Fulgoroidea</taxon>
        <taxon>Delphacidae</taxon>
        <taxon>Criomorphinae</taxon>
        <taxon>Laodelphax</taxon>
    </lineage>
</organism>
<name>A0A482XM93_LAOST</name>
<sequence>MKHKLIYTIAVGYTTKRRAEVGASLRIIHYATGGSLSLSEDRERAPDLKSSLAPSSSSLNTPKLSQQTSSQEVSMEESEAGGASGGIVCLSTASLASTSSSSSSEPRLKATQELSLPGTPLVLNGSVVMVDSASSATSSKPLPSTSTGAIPKSISFDKTAERGDKESLDDDGKSKRSFFRFKLPFKKPKGRSSSFRADDLIDCEEPRPSRIDTSDDILAKYRRKVVVTSSNGVAKQPGDEAAATKSEAGEEEERRRASVIDPGNVGGVVCVSRRQEEAAPPGAEHRRSAAHARRGSGGGASGCVRLFDSQGCVKLFGSLRDDYKQRTPYVSYLVHCRQSLLSTLVHLERLTERVRCERAVCQRFLMAVCVRLFLERRESLVAAFAAEFQQLSLADEKNDLLLTFLQRLAREMERDPLWQAASDAQLEMARTAIERAVVSRVYIYAMFPNGDGDVSRDQVLHEHMKKLSNVITPSHKDLRIPKGFCYECPWPSAQAELVAMSAHKTAGDKVACVLRCCTTILNLLSLAAADQLSTVPAADDLVPVLVYVLIKANPPSLLSTVAYVNSFYESRLEGEDRYWWVQFCSAIEFIKTMDYVLSD</sequence>
<evidence type="ECO:0000313" key="12">
    <source>
        <dbReference type="Proteomes" id="UP000291343"/>
    </source>
</evidence>
<dbReference type="InterPro" id="IPR037191">
    <property type="entry name" value="VPS9_dom_sf"/>
</dbReference>
<dbReference type="Gene3D" id="1.10.246.120">
    <property type="match status" value="1"/>
</dbReference>
<feature type="region of interest" description="Disordered" evidence="9">
    <location>
        <begin position="276"/>
        <end position="297"/>
    </location>
</feature>
<feature type="compositionally biased region" description="Low complexity" evidence="9">
    <location>
        <begin position="48"/>
        <end position="59"/>
    </location>
</feature>
<evidence type="ECO:0000256" key="8">
    <source>
        <dbReference type="ARBA" id="ARBA00068997"/>
    </source>
</evidence>
<evidence type="ECO:0000256" key="4">
    <source>
        <dbReference type="ARBA" id="ARBA00022583"/>
    </source>
</evidence>
<comment type="similarity">
    <text evidence="2">Belongs to the GAPVD1 family.</text>
</comment>
<accession>A0A482XM93</accession>
<dbReference type="SMART" id="SM00167">
    <property type="entry name" value="VPS9"/>
    <property type="match status" value="1"/>
</dbReference>
<evidence type="ECO:0000256" key="6">
    <source>
        <dbReference type="ARBA" id="ARBA00023136"/>
    </source>
</evidence>
<feature type="region of interest" description="Disordered" evidence="9">
    <location>
        <begin position="134"/>
        <end position="173"/>
    </location>
</feature>
<comment type="function">
    <text evidence="7">Acts both as a GTPase-activating protein (GAP) and a guanine nucleotide exchange factor (GEF), and participates in endocytosis.</text>
</comment>
<dbReference type="SUPFAM" id="SSF109993">
    <property type="entry name" value="VPS9 domain"/>
    <property type="match status" value="1"/>
</dbReference>
<evidence type="ECO:0000256" key="5">
    <source>
        <dbReference type="ARBA" id="ARBA00022658"/>
    </source>
</evidence>
<feature type="compositionally biased region" description="Basic and acidic residues" evidence="9">
    <location>
        <begin position="276"/>
        <end position="287"/>
    </location>
</feature>
<dbReference type="InterPro" id="IPR003123">
    <property type="entry name" value="VPS9"/>
</dbReference>
<dbReference type="STRING" id="195883.A0A482XM93"/>
<feature type="compositionally biased region" description="Basic and acidic residues" evidence="9">
    <location>
        <begin position="158"/>
        <end position="173"/>
    </location>
</feature>
<feature type="region of interest" description="Disordered" evidence="9">
    <location>
        <begin position="38"/>
        <end position="84"/>
    </location>
</feature>
<dbReference type="PANTHER" id="PTHR23101">
    <property type="entry name" value="RAB GDP/GTP EXCHANGE FACTOR"/>
    <property type="match status" value="1"/>
</dbReference>
<feature type="compositionally biased region" description="Polar residues" evidence="9">
    <location>
        <begin position="134"/>
        <end position="148"/>
    </location>
</feature>
<dbReference type="GO" id="GO:0005085">
    <property type="term" value="F:guanyl-nucleotide exchange factor activity"/>
    <property type="evidence" value="ECO:0007669"/>
    <property type="project" value="UniProtKB-KW"/>
</dbReference>
<keyword evidence="4" id="KW-0254">Endocytosis</keyword>
<dbReference type="GO" id="GO:0005829">
    <property type="term" value="C:cytosol"/>
    <property type="evidence" value="ECO:0007669"/>
    <property type="project" value="TreeGrafter"/>
</dbReference>
<gene>
    <name evidence="11" type="ORF">LSTR_LSTR011763</name>
</gene>
<dbReference type="EMBL" id="QKKF02005315">
    <property type="protein sequence ID" value="RZF46932.1"/>
    <property type="molecule type" value="Genomic_DNA"/>
</dbReference>
<dbReference type="Pfam" id="PF18151">
    <property type="entry name" value="DUF5601"/>
    <property type="match status" value="1"/>
</dbReference>
<evidence type="ECO:0000256" key="9">
    <source>
        <dbReference type="SAM" id="MobiDB-lite"/>
    </source>
</evidence>
<dbReference type="GO" id="GO:0016020">
    <property type="term" value="C:membrane"/>
    <property type="evidence" value="ECO:0007669"/>
    <property type="project" value="UniProtKB-SubCell"/>
</dbReference>
<dbReference type="InterPro" id="IPR045046">
    <property type="entry name" value="Vps9-like"/>
</dbReference>
<dbReference type="Gene3D" id="1.20.1050.80">
    <property type="entry name" value="VPS9 domain"/>
    <property type="match status" value="1"/>
</dbReference>
<dbReference type="GO" id="GO:0030139">
    <property type="term" value="C:endocytic vesicle"/>
    <property type="evidence" value="ECO:0007669"/>
    <property type="project" value="TreeGrafter"/>
</dbReference>
<evidence type="ECO:0000256" key="2">
    <source>
        <dbReference type="ARBA" id="ARBA00008489"/>
    </source>
</evidence>
<keyword evidence="12" id="KW-1185">Reference proteome</keyword>
<keyword evidence="6" id="KW-0472">Membrane</keyword>
<dbReference type="SMR" id="A0A482XM93"/>
<dbReference type="GO" id="GO:0005096">
    <property type="term" value="F:GTPase activator activity"/>
    <property type="evidence" value="ECO:0007669"/>
    <property type="project" value="UniProtKB-KW"/>
</dbReference>
<evidence type="ECO:0000256" key="7">
    <source>
        <dbReference type="ARBA" id="ARBA00053914"/>
    </source>
</evidence>
<reference evidence="11 12" key="1">
    <citation type="journal article" date="2017" name="Gigascience">
        <title>Genome sequence of the small brown planthopper, Laodelphax striatellus.</title>
        <authorList>
            <person name="Zhu J."/>
            <person name="Jiang F."/>
            <person name="Wang X."/>
            <person name="Yang P."/>
            <person name="Bao Y."/>
            <person name="Zhao W."/>
            <person name="Wang W."/>
            <person name="Lu H."/>
            <person name="Wang Q."/>
            <person name="Cui N."/>
            <person name="Li J."/>
            <person name="Chen X."/>
            <person name="Luo L."/>
            <person name="Yu J."/>
            <person name="Kang L."/>
            <person name="Cui F."/>
        </authorList>
    </citation>
    <scope>NUCLEOTIDE SEQUENCE [LARGE SCALE GENOMIC DNA]</scope>
    <source>
        <strain evidence="11">Lst14</strain>
    </source>
</reference>
<evidence type="ECO:0000259" key="10">
    <source>
        <dbReference type="PROSITE" id="PS51205"/>
    </source>
</evidence>
<feature type="region of interest" description="Disordered" evidence="9">
    <location>
        <begin position="229"/>
        <end position="257"/>
    </location>
</feature>
<dbReference type="InterPro" id="IPR041545">
    <property type="entry name" value="DUF5601"/>
</dbReference>
<evidence type="ECO:0000256" key="1">
    <source>
        <dbReference type="ARBA" id="ARBA00004170"/>
    </source>
</evidence>
<proteinExistence type="inferred from homology"/>
<dbReference type="Pfam" id="PF02204">
    <property type="entry name" value="VPS9"/>
    <property type="match status" value="1"/>
</dbReference>
<dbReference type="Proteomes" id="UP000291343">
    <property type="component" value="Unassembled WGS sequence"/>
</dbReference>
<dbReference type="GO" id="GO:0031267">
    <property type="term" value="F:small GTPase binding"/>
    <property type="evidence" value="ECO:0007669"/>
    <property type="project" value="TreeGrafter"/>
</dbReference>
<comment type="caution">
    <text evidence="11">The sequence shown here is derived from an EMBL/GenBank/DDBJ whole genome shotgun (WGS) entry which is preliminary data.</text>
</comment>
<dbReference type="InParanoid" id="A0A482XM93"/>
<dbReference type="OrthoDB" id="10264848at2759"/>
<protein>
    <recommendedName>
        <fullName evidence="8">Receptor-mediated endocytosis protein 6 homolog</fullName>
    </recommendedName>
</protein>
<dbReference type="PROSITE" id="PS51205">
    <property type="entry name" value="VPS9"/>
    <property type="match status" value="1"/>
</dbReference>
<dbReference type="FunFam" id="1.20.1050.80:FF:000001">
    <property type="entry name" value="GTPase-activating protein and VPS9 domain-containing protein 1 isoform X1"/>
    <property type="match status" value="1"/>
</dbReference>
<dbReference type="AlphaFoldDB" id="A0A482XM93"/>
<dbReference type="GO" id="GO:0051049">
    <property type="term" value="P:regulation of transport"/>
    <property type="evidence" value="ECO:0007669"/>
    <property type="project" value="UniProtKB-ARBA"/>
</dbReference>
<dbReference type="PANTHER" id="PTHR23101:SF25">
    <property type="entry name" value="GTPASE-ACTIVATING PROTEIN AND VPS9 DOMAIN-CONTAINING PROTEIN 1"/>
    <property type="match status" value="1"/>
</dbReference>
<feature type="domain" description="VPS9" evidence="10">
    <location>
        <begin position="454"/>
        <end position="599"/>
    </location>
</feature>
<evidence type="ECO:0000313" key="11">
    <source>
        <dbReference type="EMBL" id="RZF46932.1"/>
    </source>
</evidence>
<keyword evidence="3" id="KW-0343">GTPase activation</keyword>
<keyword evidence="5" id="KW-0344">Guanine-nucleotide releasing factor</keyword>
<evidence type="ECO:0000256" key="3">
    <source>
        <dbReference type="ARBA" id="ARBA00022468"/>
    </source>
</evidence>